<dbReference type="Proteomes" id="UP001627154">
    <property type="component" value="Unassembled WGS sequence"/>
</dbReference>
<evidence type="ECO:0000313" key="2">
    <source>
        <dbReference type="Proteomes" id="UP001627154"/>
    </source>
</evidence>
<organism evidence="1 2">
    <name type="scientific">Trichogramma kaykai</name>
    <dbReference type="NCBI Taxonomy" id="54128"/>
    <lineage>
        <taxon>Eukaryota</taxon>
        <taxon>Metazoa</taxon>
        <taxon>Ecdysozoa</taxon>
        <taxon>Arthropoda</taxon>
        <taxon>Hexapoda</taxon>
        <taxon>Insecta</taxon>
        <taxon>Pterygota</taxon>
        <taxon>Neoptera</taxon>
        <taxon>Endopterygota</taxon>
        <taxon>Hymenoptera</taxon>
        <taxon>Apocrita</taxon>
        <taxon>Proctotrupomorpha</taxon>
        <taxon>Chalcidoidea</taxon>
        <taxon>Trichogrammatidae</taxon>
        <taxon>Trichogramma</taxon>
    </lineage>
</organism>
<proteinExistence type="predicted"/>
<dbReference type="InterPro" id="IPR004242">
    <property type="entry name" value="Transposase_21"/>
</dbReference>
<accession>A0ABD2W8M7</accession>
<reference evidence="1 2" key="1">
    <citation type="journal article" date="2024" name="bioRxiv">
        <title>A reference genome for Trichogramma kaykai: A tiny desert-dwelling parasitoid wasp with competing sex-ratio distorters.</title>
        <authorList>
            <person name="Culotta J."/>
            <person name="Lindsey A.R."/>
        </authorList>
    </citation>
    <scope>NUCLEOTIDE SEQUENCE [LARGE SCALE GENOMIC DNA]</scope>
    <source>
        <strain evidence="1 2">KSX58</strain>
    </source>
</reference>
<dbReference type="PANTHER" id="PTHR46579">
    <property type="entry name" value="F5/8 TYPE C DOMAIN-CONTAINING PROTEIN-RELATED"/>
    <property type="match status" value="1"/>
</dbReference>
<dbReference type="Pfam" id="PF02992">
    <property type="entry name" value="Transposase_21"/>
    <property type="match status" value="1"/>
</dbReference>
<name>A0ABD2W8M7_9HYME</name>
<dbReference type="AlphaFoldDB" id="A0ABD2W8M7"/>
<dbReference type="PANTHER" id="PTHR46579:SF1">
    <property type="entry name" value="F5_8 TYPE C DOMAIN-CONTAINING PROTEIN"/>
    <property type="match status" value="1"/>
</dbReference>
<evidence type="ECO:0008006" key="3">
    <source>
        <dbReference type="Google" id="ProtNLM"/>
    </source>
</evidence>
<keyword evidence="2" id="KW-1185">Reference proteome</keyword>
<comment type="caution">
    <text evidence="1">The sequence shown here is derived from an EMBL/GenBank/DDBJ whole genome shotgun (WGS) entry which is preliminary data.</text>
</comment>
<evidence type="ECO:0000313" key="1">
    <source>
        <dbReference type="EMBL" id="KAL3389223.1"/>
    </source>
</evidence>
<sequence>MSKRNIQFIEYYNYIKKRSCKSRENGADKLPGEYTVQGEGSAYGERSVYGEGIEQGEQSLNQQLDGYQDSTDFSNKSTLNNAQLHRELIKEAFDQEYDGNFYDDEDDEISNHSNSEHYENIFPEESEADDDEKLYHGATWTVKEFVLAVGLLKSSLGLPDTHLSQILKFIGQILPQPNNSPSNLYKFKKFFNCKGETILTKHYYCPSCTKLCENTCNDVDNDEVVENDDLDMNGDSCNCDEKKDYFIEIPLISQLECLYQRSGFFDQLQKSRSRVNLSDYGDIYDGNIYESLKQNNNILSHKNNISFMWYTDGVRIFKSSKYNIWGFALIILELPYSERYKIQNMLLVALWFGDHKPVPNIFLKPLKKSLKKLYEGVDFYVQDLGEVSTVKGVLLCGKADLPAKALFLNMNQYNGKFGCQIYYQNGRTVEKRRVYAYDEDIYLRTEESVLENVEQMLEINKPVCGMKGPSIISKICPNFITGSAIDVMHNSFEGVTKKLIELWFDQKYSGELFNFSNLVDIVDEKLREIKPPSNFARKPRSIKEHFVYYKATEFKYWCLYYSIPVLQNVLPDEFLDHYKLFVFGVYTLSKEKVSREDVNLAEKSLDEFSSRFESLYGIKHMSCNLHSSRHLAEIVRRLGPLWVTSCFVLEDFNGKLKSFIHGSMKPELQIVFNLNMYIKVHILKYEWLKKDSMTSEFCKNLLNPKKRLKCTKIDQNLYAVGIAFKPKKDKFKNILMSLNCLERNVHFFKKIYKKNILITSESAHKDQKTESHFVTYKNECSVNFCKIINFMRVTNCYCEKLCSCLGETYALVQKCISSNPLSTPLLDCTLNFIYECSGFSNDITQITVDSIENVCVHINFKSDSKTYLCLPVNNLEIE</sequence>
<gene>
    <name evidence="1" type="ORF">TKK_015477</name>
</gene>
<dbReference type="EMBL" id="JBJJXI010000123">
    <property type="protein sequence ID" value="KAL3389223.1"/>
    <property type="molecule type" value="Genomic_DNA"/>
</dbReference>
<protein>
    <recommendedName>
        <fullName evidence="3">Transposase domain-containing protein</fullName>
    </recommendedName>
</protein>